<name>A0A6J5MH35_9CAUD</name>
<reference evidence="1" key="1">
    <citation type="submission" date="2020-04" db="EMBL/GenBank/DDBJ databases">
        <authorList>
            <person name="Chiriac C."/>
            <person name="Salcher M."/>
            <person name="Ghai R."/>
            <person name="Kavagutti S V."/>
        </authorList>
    </citation>
    <scope>NUCLEOTIDE SEQUENCE</scope>
</reference>
<proteinExistence type="predicted"/>
<protein>
    <submittedName>
        <fullName evidence="1">Uncharacterized protein</fullName>
    </submittedName>
</protein>
<accession>A0A6J5MH35</accession>
<sequence>MTKTKTEKAVDQSAEAIRGRVAFAIMDGGDKVALQIIYTGADGVTKRRCVSPTAFCGHGPTEGFTALCLGDGKPKRFYLSGVSEAVQVLASDMLIPMPVEIIRKGAGDVANVG</sequence>
<organism evidence="1">
    <name type="scientific">uncultured Caudovirales phage</name>
    <dbReference type="NCBI Taxonomy" id="2100421"/>
    <lineage>
        <taxon>Viruses</taxon>
        <taxon>Duplodnaviria</taxon>
        <taxon>Heunggongvirae</taxon>
        <taxon>Uroviricota</taxon>
        <taxon>Caudoviricetes</taxon>
        <taxon>Peduoviridae</taxon>
        <taxon>Maltschvirus</taxon>
        <taxon>Maltschvirus maltsch</taxon>
    </lineage>
</organism>
<evidence type="ECO:0000313" key="2">
    <source>
        <dbReference type="EMBL" id="CAB4180700.1"/>
    </source>
</evidence>
<dbReference type="EMBL" id="LR796439">
    <property type="protein sequence ID" value="CAB4144386.1"/>
    <property type="molecule type" value="Genomic_DNA"/>
</dbReference>
<dbReference type="EMBL" id="LR797152">
    <property type="protein sequence ID" value="CAB4190159.1"/>
    <property type="molecule type" value="Genomic_DNA"/>
</dbReference>
<dbReference type="EMBL" id="LR797505">
    <property type="protein sequence ID" value="CAB4221797.1"/>
    <property type="molecule type" value="Genomic_DNA"/>
</dbReference>
<evidence type="ECO:0000313" key="3">
    <source>
        <dbReference type="EMBL" id="CAB4190159.1"/>
    </source>
</evidence>
<evidence type="ECO:0000313" key="4">
    <source>
        <dbReference type="EMBL" id="CAB4221797.1"/>
    </source>
</evidence>
<dbReference type="EMBL" id="LR796996">
    <property type="protein sequence ID" value="CAB4180700.1"/>
    <property type="molecule type" value="Genomic_DNA"/>
</dbReference>
<evidence type="ECO:0000313" key="1">
    <source>
        <dbReference type="EMBL" id="CAB4144386.1"/>
    </source>
</evidence>
<gene>
    <name evidence="2" type="ORF">UFOVP1045_84</name>
    <name evidence="3" type="ORF">UFOVP1194_38</name>
    <name evidence="4" type="ORF">UFOVP1641_34</name>
    <name evidence="1" type="ORF">UFOVP466_37</name>
</gene>